<dbReference type="KEGG" id="apuu:APUU_61181A"/>
<dbReference type="RefSeq" id="XP_041560319.1">
    <property type="nucleotide sequence ID" value="XM_041694494.1"/>
</dbReference>
<gene>
    <name evidence="1" type="ORF">APUU_61181A</name>
</gene>
<evidence type="ECO:0000313" key="2">
    <source>
        <dbReference type="Proteomes" id="UP000654913"/>
    </source>
</evidence>
<name>A0A7R8ASP0_9EURO</name>
<sequence length="111" mass="12664">MPLQNQTNSLAFNYCASKRPSGTQVAKPRAPKKNLKLISHCANKVGNIWQSASQTENTGSSRLYIVQVRRIQLHPYTPDSLYSRWRELSNRRVLLERNYFIPLLSSSSTAN</sequence>
<evidence type="ECO:0000313" key="1">
    <source>
        <dbReference type="EMBL" id="BCS28133.1"/>
    </source>
</evidence>
<accession>A0A7R8ASP0</accession>
<reference evidence="1" key="1">
    <citation type="submission" date="2021-01" db="EMBL/GenBank/DDBJ databases">
        <authorList>
            <consortium name="Aspergillus puulaauensis MK2 genome sequencing consortium"/>
            <person name="Kazuki M."/>
            <person name="Futagami T."/>
        </authorList>
    </citation>
    <scope>NUCLEOTIDE SEQUENCE</scope>
    <source>
        <strain evidence="1">MK2</strain>
    </source>
</reference>
<reference evidence="1" key="2">
    <citation type="submission" date="2021-02" db="EMBL/GenBank/DDBJ databases">
        <title>Aspergillus puulaauensis MK2 genome sequence.</title>
        <authorList>
            <person name="Futagami T."/>
            <person name="Mori K."/>
            <person name="Kadooka C."/>
            <person name="Tanaka T."/>
        </authorList>
    </citation>
    <scope>NUCLEOTIDE SEQUENCE</scope>
    <source>
        <strain evidence="1">MK2</strain>
    </source>
</reference>
<keyword evidence="2" id="KW-1185">Reference proteome</keyword>
<organism evidence="1 2">
    <name type="scientific">Aspergillus puulaauensis</name>
    <dbReference type="NCBI Taxonomy" id="1220207"/>
    <lineage>
        <taxon>Eukaryota</taxon>
        <taxon>Fungi</taxon>
        <taxon>Dikarya</taxon>
        <taxon>Ascomycota</taxon>
        <taxon>Pezizomycotina</taxon>
        <taxon>Eurotiomycetes</taxon>
        <taxon>Eurotiomycetidae</taxon>
        <taxon>Eurotiales</taxon>
        <taxon>Aspergillaceae</taxon>
        <taxon>Aspergillus</taxon>
    </lineage>
</organism>
<protein>
    <submittedName>
        <fullName evidence="1">Uncharacterized protein</fullName>
    </submittedName>
</protein>
<dbReference type="EMBL" id="AP024448">
    <property type="protein sequence ID" value="BCS28133.1"/>
    <property type="molecule type" value="Genomic_DNA"/>
</dbReference>
<proteinExistence type="predicted"/>
<dbReference type="AlphaFoldDB" id="A0A7R8ASP0"/>
<dbReference type="GeneID" id="64978130"/>
<dbReference type="Proteomes" id="UP000654913">
    <property type="component" value="Chromosome 6"/>
</dbReference>